<proteinExistence type="predicted"/>
<dbReference type="AlphaFoldDB" id="A0A0F9M1E4"/>
<evidence type="ECO:0000256" key="1">
    <source>
        <dbReference type="SAM" id="Coils"/>
    </source>
</evidence>
<accession>A0A0F9M1E4</accession>
<comment type="caution">
    <text evidence="2">The sequence shown here is derived from an EMBL/GenBank/DDBJ whole genome shotgun (WGS) entry which is preliminary data.</text>
</comment>
<evidence type="ECO:0000313" key="2">
    <source>
        <dbReference type="EMBL" id="KKM63087.1"/>
    </source>
</evidence>
<name>A0A0F9M1E4_9ZZZZ</name>
<protein>
    <submittedName>
        <fullName evidence="2">Uncharacterized protein</fullName>
    </submittedName>
</protein>
<keyword evidence="1" id="KW-0175">Coiled coil</keyword>
<organism evidence="2">
    <name type="scientific">marine sediment metagenome</name>
    <dbReference type="NCBI Taxonomy" id="412755"/>
    <lineage>
        <taxon>unclassified sequences</taxon>
        <taxon>metagenomes</taxon>
        <taxon>ecological metagenomes</taxon>
    </lineage>
</organism>
<dbReference type="EMBL" id="LAZR01011163">
    <property type="protein sequence ID" value="KKM63087.1"/>
    <property type="molecule type" value="Genomic_DNA"/>
</dbReference>
<gene>
    <name evidence="2" type="ORF">LCGC14_1515110</name>
</gene>
<feature type="coiled-coil region" evidence="1">
    <location>
        <begin position="5"/>
        <end position="67"/>
    </location>
</feature>
<sequence length="90" mass="10561">MRVSRKVLMKALDNSIDEIARLQKENTKIKERAYDVGEMVFSMGEQIEKANQLVFNLESENESLRCSESFHETRDYNRAERMGMKLQEGE</sequence>
<reference evidence="2" key="1">
    <citation type="journal article" date="2015" name="Nature">
        <title>Complex archaea that bridge the gap between prokaryotes and eukaryotes.</title>
        <authorList>
            <person name="Spang A."/>
            <person name="Saw J.H."/>
            <person name="Jorgensen S.L."/>
            <person name="Zaremba-Niedzwiedzka K."/>
            <person name="Martijn J."/>
            <person name="Lind A.E."/>
            <person name="van Eijk R."/>
            <person name="Schleper C."/>
            <person name="Guy L."/>
            <person name="Ettema T.J."/>
        </authorList>
    </citation>
    <scope>NUCLEOTIDE SEQUENCE</scope>
</reference>